<evidence type="ECO:0000313" key="9">
    <source>
        <dbReference type="EMBL" id="MBF9132204.1"/>
    </source>
</evidence>
<evidence type="ECO:0000256" key="7">
    <source>
        <dbReference type="ARBA" id="ARBA00049897"/>
    </source>
</evidence>
<evidence type="ECO:0000256" key="6">
    <source>
        <dbReference type="ARBA" id="ARBA00023270"/>
    </source>
</evidence>
<protein>
    <recommendedName>
        <fullName evidence="3">thiazole synthase</fullName>
        <ecNumber evidence="3">2.8.1.10</ecNumber>
    </recommendedName>
</protein>
<keyword evidence="10" id="KW-1185">Reference proteome</keyword>
<comment type="pathway">
    <text evidence="2">Cofactor biosynthesis; thiamine diphosphate biosynthesis.</text>
</comment>
<dbReference type="Proteomes" id="UP000638560">
    <property type="component" value="Unassembled WGS sequence"/>
</dbReference>
<dbReference type="Pfam" id="PF05690">
    <property type="entry name" value="ThiG"/>
    <property type="match status" value="1"/>
</dbReference>
<reference evidence="9 10" key="1">
    <citation type="submission" date="2020-11" db="EMBL/GenBank/DDBJ databases">
        <title>A novel isolate from a Black sea contaminated sediment with potential to produce alkanes: Plantactinospora alkalitolerans sp. nov.</title>
        <authorList>
            <person name="Carro L."/>
            <person name="Veyisoglu A."/>
            <person name="Guven K."/>
            <person name="Schumann P."/>
            <person name="Klenk H.-P."/>
            <person name="Sahin N."/>
        </authorList>
    </citation>
    <scope>NUCLEOTIDE SEQUENCE [LARGE SCALE GENOMIC DNA]</scope>
    <source>
        <strain evidence="9 10">S1510</strain>
    </source>
</reference>
<organism evidence="9 10">
    <name type="scientific">Plantactinospora alkalitolerans</name>
    <dbReference type="NCBI Taxonomy" id="2789879"/>
    <lineage>
        <taxon>Bacteria</taxon>
        <taxon>Bacillati</taxon>
        <taxon>Actinomycetota</taxon>
        <taxon>Actinomycetes</taxon>
        <taxon>Micromonosporales</taxon>
        <taxon>Micromonosporaceae</taxon>
        <taxon>Plantactinospora</taxon>
    </lineage>
</organism>
<dbReference type="InterPro" id="IPR013785">
    <property type="entry name" value="Aldolase_TIM"/>
</dbReference>
<proteinExistence type="predicted"/>
<evidence type="ECO:0000313" key="10">
    <source>
        <dbReference type="Proteomes" id="UP000638560"/>
    </source>
</evidence>
<comment type="caution">
    <text evidence="9">The sequence shown here is derived from an EMBL/GenBank/DDBJ whole genome shotgun (WGS) entry which is preliminary data.</text>
</comment>
<comment type="function">
    <text evidence="1">Catalyzes the rearrangement of 1-deoxy-D-xylulose 5-phosphate (DXP) to produce the thiazole phosphate moiety of thiamine. Sulfur is provided by the thiocarboxylate moiety of the carrier protein ThiS. In vitro, sulfur can be provided by H(2)S.</text>
</comment>
<evidence type="ECO:0000256" key="4">
    <source>
        <dbReference type="ARBA" id="ARBA00022679"/>
    </source>
</evidence>
<evidence type="ECO:0000256" key="5">
    <source>
        <dbReference type="ARBA" id="ARBA00022977"/>
    </source>
</evidence>
<gene>
    <name evidence="9" type="ORF">I0C86_25110</name>
</gene>
<feature type="domain" description="Thiazole synthase ThiG" evidence="8">
    <location>
        <begin position="18"/>
        <end position="248"/>
    </location>
</feature>
<keyword evidence="4" id="KW-0808">Transferase</keyword>
<dbReference type="PANTHER" id="PTHR34266">
    <property type="entry name" value="THIAZOLE SYNTHASE"/>
    <property type="match status" value="1"/>
</dbReference>
<keyword evidence="6" id="KW-0704">Schiff base</keyword>
<dbReference type="Gene3D" id="3.20.20.70">
    <property type="entry name" value="Aldolase class I"/>
    <property type="match status" value="1"/>
</dbReference>
<sequence>MTHHLVTETFGRDPWLRIGSREFQSRLLVGIELYTSAEVVGEVLRAAHADVFITTYDLEQTRSSLMLSDLDGQLDLDSYLWVGTTSFARSVDAAVETAQRLRASMGLDIIKLDVRNAQNLPCAESTIQATKELLADGFVPLPLVQPDLRTASLLADAGCPAIRLLASPVGSYAGVADVDAVRECLDGLPVPVVLEGGMGSPAHVAQAMELGASAVLVNTLIARSANPAVMATAVFHAMVAGGMAARARHDLVAGR</sequence>
<dbReference type="InterPro" id="IPR033983">
    <property type="entry name" value="Thiazole_synthase_ThiG"/>
</dbReference>
<dbReference type="SUPFAM" id="SSF110399">
    <property type="entry name" value="ThiG-like"/>
    <property type="match status" value="1"/>
</dbReference>
<evidence type="ECO:0000256" key="1">
    <source>
        <dbReference type="ARBA" id="ARBA00002834"/>
    </source>
</evidence>
<evidence type="ECO:0000259" key="8">
    <source>
        <dbReference type="Pfam" id="PF05690"/>
    </source>
</evidence>
<comment type="catalytic activity">
    <reaction evidence="7">
        <text>[ThiS sulfur-carrier protein]-C-terminal-Gly-aminoethanethioate + 2-iminoacetate + 1-deoxy-D-xylulose 5-phosphate = [ThiS sulfur-carrier protein]-C-terminal Gly-Gly + 2-[(2R,5Z)-2-carboxy-4-methylthiazol-5(2H)-ylidene]ethyl phosphate + 2 H2O + H(+)</text>
        <dbReference type="Rhea" id="RHEA:26297"/>
        <dbReference type="Rhea" id="RHEA-COMP:12909"/>
        <dbReference type="Rhea" id="RHEA-COMP:19908"/>
        <dbReference type="ChEBI" id="CHEBI:15377"/>
        <dbReference type="ChEBI" id="CHEBI:15378"/>
        <dbReference type="ChEBI" id="CHEBI:57792"/>
        <dbReference type="ChEBI" id="CHEBI:62899"/>
        <dbReference type="ChEBI" id="CHEBI:77846"/>
        <dbReference type="ChEBI" id="CHEBI:90778"/>
        <dbReference type="ChEBI" id="CHEBI:232372"/>
        <dbReference type="EC" id="2.8.1.10"/>
    </reaction>
</comment>
<dbReference type="EC" id="2.8.1.10" evidence="3"/>
<evidence type="ECO:0000256" key="3">
    <source>
        <dbReference type="ARBA" id="ARBA00011960"/>
    </source>
</evidence>
<name>A0ABS0H1Z5_9ACTN</name>
<dbReference type="RefSeq" id="WP_196203740.1">
    <property type="nucleotide sequence ID" value="NZ_JADPUN010000224.1"/>
</dbReference>
<evidence type="ECO:0000256" key="2">
    <source>
        <dbReference type="ARBA" id="ARBA00004948"/>
    </source>
</evidence>
<dbReference type="InterPro" id="IPR008867">
    <property type="entry name" value="ThiG"/>
</dbReference>
<keyword evidence="5" id="KW-0784">Thiamine biosynthesis</keyword>
<dbReference type="PANTHER" id="PTHR34266:SF2">
    <property type="entry name" value="THIAZOLE SYNTHASE"/>
    <property type="match status" value="1"/>
</dbReference>
<accession>A0ABS0H1Z5</accession>
<dbReference type="EMBL" id="JADPUN010000224">
    <property type="protein sequence ID" value="MBF9132204.1"/>
    <property type="molecule type" value="Genomic_DNA"/>
</dbReference>